<evidence type="ECO:0000313" key="1">
    <source>
        <dbReference type="EMBL" id="MDQ1185424.1"/>
    </source>
</evidence>
<comment type="caution">
    <text evidence="1">The sequence shown here is derived from an EMBL/GenBank/DDBJ whole genome shotgun (WGS) entry which is preliminary data.</text>
</comment>
<sequence length="594" mass="62522">MTSPFSLPLAIALQPQSLMFPLAMGRGVKSSGVRPSLPAPVYGLITATADGSTGQKYTLNASWTDVQWYRMAPASPYALTAIAGATALNYVAQAADEWYRLAARGKLNGVDVAAKALHVVLPPPIMLENFESLSGFVATAGAVLTIENADVANGSGKLVVEGTGVANTGFTKADIGSYDPASWGTVAQFFDVGWGPTESATIALNFTRGSTSYPSAVSYPLSPLFQTPAPLFYGKMWSSRHISEFGGLDAVGPGTLGIKQIMAGASSNHYYGKKSTDALLAKAGGRPTIIIGFDDCYDTQYSIAFQRMKALGIVAGCAIAKDYIDQPDRLTTAMYQEMYDNGWDAYLNTTDDAPLTGKGSIQAALDNLEANRQFCVSKGWTRGNRFGAIPNGSYQNAATRPATTMTSTGNNVVTVASATNIVVGMTMAGYGIPADLTVQDVSGTTITLSGNVPSMNNRGVNFVDLRSPFSYTKLPLAMKAAGHLMYRTTQNRGGFLTRFGIGDRGGILTPGNGLSGITLDAIKAMIDLAILRGETIELYIHGINSSGGVHTDEAKWNGALEYIASKRDAGVADPMTKSQVYARDGGASVPKLAA</sequence>
<dbReference type="InterPro" id="IPR011330">
    <property type="entry name" value="Glyco_hydro/deAcase_b/a-brl"/>
</dbReference>
<gene>
    <name evidence="1" type="ORF">QE408_002567</name>
</gene>
<dbReference type="RefSeq" id="WP_306931647.1">
    <property type="nucleotide sequence ID" value="NZ_JAUTBL010000002.1"/>
</dbReference>
<dbReference type="SUPFAM" id="SSF88713">
    <property type="entry name" value="Glycoside hydrolase/deacetylase"/>
    <property type="match status" value="1"/>
</dbReference>
<organism evidence="1 2">
    <name type="scientific">Agrobacterium larrymoorei</name>
    <dbReference type="NCBI Taxonomy" id="160699"/>
    <lineage>
        <taxon>Bacteria</taxon>
        <taxon>Pseudomonadati</taxon>
        <taxon>Pseudomonadota</taxon>
        <taxon>Alphaproteobacteria</taxon>
        <taxon>Hyphomicrobiales</taxon>
        <taxon>Rhizobiaceae</taxon>
        <taxon>Rhizobium/Agrobacterium group</taxon>
        <taxon>Agrobacterium</taxon>
    </lineage>
</organism>
<dbReference type="Proteomes" id="UP001224781">
    <property type="component" value="Unassembled WGS sequence"/>
</dbReference>
<evidence type="ECO:0000313" key="2">
    <source>
        <dbReference type="Proteomes" id="UP001224781"/>
    </source>
</evidence>
<protein>
    <recommendedName>
        <fullName evidence="3">NodB homology domain-containing protein</fullName>
    </recommendedName>
</protein>
<dbReference type="EMBL" id="JAUTBL010000002">
    <property type="protein sequence ID" value="MDQ1185424.1"/>
    <property type="molecule type" value="Genomic_DNA"/>
</dbReference>
<name>A0ABU0UKG4_9HYPH</name>
<dbReference type="Gene3D" id="3.20.20.370">
    <property type="entry name" value="Glycoside hydrolase/deacetylase"/>
    <property type="match status" value="1"/>
</dbReference>
<keyword evidence="2" id="KW-1185">Reference proteome</keyword>
<proteinExistence type="predicted"/>
<evidence type="ECO:0008006" key="3">
    <source>
        <dbReference type="Google" id="ProtNLM"/>
    </source>
</evidence>
<reference evidence="1 2" key="1">
    <citation type="submission" date="2023-07" db="EMBL/GenBank/DDBJ databases">
        <title>Functional and genomic diversity of the sorghum phyllosphere microbiome.</title>
        <authorList>
            <person name="Shade A."/>
        </authorList>
    </citation>
    <scope>NUCLEOTIDE SEQUENCE [LARGE SCALE GENOMIC DNA]</scope>
    <source>
        <strain evidence="1 2">SORGH_AS_1126</strain>
    </source>
</reference>
<accession>A0ABU0UKG4</accession>